<keyword evidence="2" id="KW-1185">Reference proteome</keyword>
<dbReference type="EMBL" id="JACHJV010000001">
    <property type="protein sequence ID" value="MBB4922168.1"/>
    <property type="molecule type" value="Genomic_DNA"/>
</dbReference>
<organism evidence="1 2">
    <name type="scientific">Kitasatospora kifunensis</name>
    <name type="common">Streptomyces kifunensis</name>
    <dbReference type="NCBI Taxonomy" id="58351"/>
    <lineage>
        <taxon>Bacteria</taxon>
        <taxon>Bacillati</taxon>
        <taxon>Actinomycetota</taxon>
        <taxon>Actinomycetes</taxon>
        <taxon>Kitasatosporales</taxon>
        <taxon>Streptomycetaceae</taxon>
        <taxon>Kitasatospora</taxon>
    </lineage>
</organism>
<comment type="caution">
    <text evidence="1">The sequence shown here is derived from an EMBL/GenBank/DDBJ whole genome shotgun (WGS) entry which is preliminary data.</text>
</comment>
<evidence type="ECO:0000313" key="1">
    <source>
        <dbReference type="EMBL" id="MBB4922168.1"/>
    </source>
</evidence>
<reference evidence="1 2" key="1">
    <citation type="submission" date="2020-08" db="EMBL/GenBank/DDBJ databases">
        <title>Sequencing the genomes of 1000 actinobacteria strains.</title>
        <authorList>
            <person name="Klenk H.-P."/>
        </authorList>
    </citation>
    <scope>NUCLEOTIDE SEQUENCE [LARGE SCALE GENOMIC DNA]</scope>
    <source>
        <strain evidence="1 2">DSM 41654</strain>
    </source>
</reference>
<protein>
    <submittedName>
        <fullName evidence="1">Uncharacterized protein</fullName>
    </submittedName>
</protein>
<dbReference type="RefSeq" id="WP_184934384.1">
    <property type="nucleotide sequence ID" value="NZ_JACHJV010000001.1"/>
</dbReference>
<dbReference type="Proteomes" id="UP000540506">
    <property type="component" value="Unassembled WGS sequence"/>
</dbReference>
<gene>
    <name evidence="1" type="ORF">FHR34_001161</name>
</gene>
<accession>A0A7W7VTV3</accession>
<sequence>MTATEWVLTPQNLGELWNLIGHAKQHQSYPEGSRRLQVDGLTIWPHADRPRTWARFGDTIRRDGQRWTVTTPEGGPR</sequence>
<dbReference type="AlphaFoldDB" id="A0A7W7VTV3"/>
<name>A0A7W7VTV3_KITKI</name>
<proteinExistence type="predicted"/>
<evidence type="ECO:0000313" key="2">
    <source>
        <dbReference type="Proteomes" id="UP000540506"/>
    </source>
</evidence>